<dbReference type="Proteomes" id="UP000523545">
    <property type="component" value="Unassembled WGS sequence"/>
</dbReference>
<accession>A0A7Y9WW26</accession>
<dbReference type="InterPro" id="IPR038282">
    <property type="entry name" value="DUF2267_sf"/>
</dbReference>
<keyword evidence="3" id="KW-1185">Reference proteome</keyword>
<comment type="caution">
    <text evidence="2">The sequence shown here is derived from an EMBL/GenBank/DDBJ whole genome shotgun (WGS) entry which is preliminary data.</text>
</comment>
<proteinExistence type="predicted"/>
<dbReference type="Pfam" id="PF10025">
    <property type="entry name" value="DUF2267"/>
    <property type="match status" value="2"/>
</dbReference>
<evidence type="ECO:0000313" key="2">
    <source>
        <dbReference type="EMBL" id="NYH40622.1"/>
    </source>
</evidence>
<reference evidence="2 3" key="1">
    <citation type="submission" date="2020-07" db="EMBL/GenBank/DDBJ databases">
        <title>Sequencing the genomes of 1000 actinobacteria strains.</title>
        <authorList>
            <person name="Klenk H.-P."/>
        </authorList>
    </citation>
    <scope>NUCLEOTIDE SEQUENCE [LARGE SCALE GENOMIC DNA]</scope>
    <source>
        <strain evidence="2 3">DSM 45876</strain>
    </source>
</reference>
<dbReference type="RefSeq" id="WP_179778706.1">
    <property type="nucleotide sequence ID" value="NZ_JACCHK010000001.1"/>
</dbReference>
<feature type="region of interest" description="Disordered" evidence="1">
    <location>
        <begin position="57"/>
        <end position="127"/>
    </location>
</feature>
<dbReference type="Gene3D" id="1.10.490.110">
    <property type="entry name" value="Uncharacterized conserved protein DUF2267"/>
    <property type="match status" value="1"/>
</dbReference>
<gene>
    <name evidence="2" type="ORF">HNR22_000349</name>
</gene>
<dbReference type="EMBL" id="JACCHK010000001">
    <property type="protein sequence ID" value="NYH40622.1"/>
    <property type="molecule type" value="Genomic_DNA"/>
</dbReference>
<dbReference type="InterPro" id="IPR018727">
    <property type="entry name" value="DUF2267"/>
</dbReference>
<evidence type="ECO:0000313" key="3">
    <source>
        <dbReference type="Proteomes" id="UP000523545"/>
    </source>
</evidence>
<organism evidence="2 3">
    <name type="scientific">Micromonospora jinlongensis</name>
    <dbReference type="NCBI Taxonomy" id="1287877"/>
    <lineage>
        <taxon>Bacteria</taxon>
        <taxon>Bacillati</taxon>
        <taxon>Actinomycetota</taxon>
        <taxon>Actinomycetes</taxon>
        <taxon>Micromonosporales</taxon>
        <taxon>Micromonosporaceae</taxon>
        <taxon>Micromonospora</taxon>
    </lineage>
</organism>
<evidence type="ECO:0000256" key="1">
    <source>
        <dbReference type="SAM" id="MobiDB-lite"/>
    </source>
</evidence>
<name>A0A7Y9WW26_9ACTN</name>
<protein>
    <submittedName>
        <fullName evidence="2">Uncharacterized protein (DUF2267 family)</fullName>
    </submittedName>
</protein>
<sequence>MTDGDGFPYFIDAVSRRSGLPTEQAAALARAVLQTMAERVTGGAPDDLVGHLPDEVGGYLAGPAPDEPGTAGPAPDAFGLAPDAVGTVGPAPGRGGVVGPGMDGPDTGLGLDVGAAVPPPPTDAGPAEFLRRVGQRAGVDPATARAGTGAVFATLREAMTVREFREMVARLPRDDGGVAPPGHRP</sequence>
<feature type="compositionally biased region" description="Gly residues" evidence="1">
    <location>
        <begin position="92"/>
        <end position="102"/>
    </location>
</feature>
<dbReference type="AlphaFoldDB" id="A0A7Y9WW26"/>